<reference evidence="1 2" key="1">
    <citation type="submission" date="2019-08" db="EMBL/GenBank/DDBJ databases">
        <title>Draft genome sequences of two oriental melons (Cucumis melo L. var makuwa).</title>
        <authorList>
            <person name="Kwon S.-Y."/>
        </authorList>
    </citation>
    <scope>NUCLEOTIDE SEQUENCE [LARGE SCALE GENOMIC DNA]</scope>
    <source>
        <strain evidence="2">cv. Chang Bougi</strain>
        <tissue evidence="1">Leaf</tissue>
    </source>
</reference>
<gene>
    <name evidence="1" type="ORF">E5676_scaffold767G00680</name>
</gene>
<dbReference type="Proteomes" id="UP000321947">
    <property type="component" value="Unassembled WGS sequence"/>
</dbReference>
<dbReference type="PANTHER" id="PTHR42780">
    <property type="entry name" value="SOLEUCYL-TRNA SYNTHETASE"/>
    <property type="match status" value="1"/>
</dbReference>
<proteinExistence type="predicted"/>
<keyword evidence="1" id="KW-0436">Ligase</keyword>
<dbReference type="PANTHER" id="PTHR42780:SF1">
    <property type="entry name" value="ISOLEUCINE--TRNA LIGASE, CYTOPLASMIC"/>
    <property type="match status" value="1"/>
</dbReference>
<name>A0A5D3B9F8_CUCMM</name>
<dbReference type="GO" id="GO:0006428">
    <property type="term" value="P:isoleucyl-tRNA aminoacylation"/>
    <property type="evidence" value="ECO:0007669"/>
    <property type="project" value="TreeGrafter"/>
</dbReference>
<dbReference type="EMBL" id="SSTD01020139">
    <property type="protein sequence ID" value="TYJ95564.1"/>
    <property type="molecule type" value="Genomic_DNA"/>
</dbReference>
<evidence type="ECO:0000313" key="2">
    <source>
        <dbReference type="Proteomes" id="UP000321947"/>
    </source>
</evidence>
<protein>
    <submittedName>
        <fullName evidence="1">Isoleucine--tRNA ligase</fullName>
    </submittedName>
</protein>
<comment type="caution">
    <text evidence="1">The sequence shown here is derived from an EMBL/GenBank/DDBJ whole genome shotgun (WGS) entry which is preliminary data.</text>
</comment>
<sequence length="104" mass="12136">MDSASSSVLKINSQKMFYKLIVLSTALFRKPAFRNLTCNNFVLAEDETLRLKKKGVFGVVRDVLFLPWYNVYRFLVQNDKRLKIVGFAPFSFVDTDCIRLRTFD</sequence>
<dbReference type="GO" id="GO:0004822">
    <property type="term" value="F:isoleucine-tRNA ligase activity"/>
    <property type="evidence" value="ECO:0007669"/>
    <property type="project" value="InterPro"/>
</dbReference>
<organism evidence="1 2">
    <name type="scientific">Cucumis melo var. makuwa</name>
    <name type="common">Oriental melon</name>
    <dbReference type="NCBI Taxonomy" id="1194695"/>
    <lineage>
        <taxon>Eukaryota</taxon>
        <taxon>Viridiplantae</taxon>
        <taxon>Streptophyta</taxon>
        <taxon>Embryophyta</taxon>
        <taxon>Tracheophyta</taxon>
        <taxon>Spermatophyta</taxon>
        <taxon>Magnoliopsida</taxon>
        <taxon>eudicotyledons</taxon>
        <taxon>Gunneridae</taxon>
        <taxon>Pentapetalae</taxon>
        <taxon>rosids</taxon>
        <taxon>fabids</taxon>
        <taxon>Cucurbitales</taxon>
        <taxon>Cucurbitaceae</taxon>
        <taxon>Benincaseae</taxon>
        <taxon>Cucumis</taxon>
    </lineage>
</organism>
<accession>A0A5D3B9F8</accession>
<dbReference type="InterPro" id="IPR023586">
    <property type="entry name" value="Ile-tRNA-ligase_type2"/>
</dbReference>
<dbReference type="AlphaFoldDB" id="A0A5D3B9F8"/>
<evidence type="ECO:0000313" key="1">
    <source>
        <dbReference type="EMBL" id="TYJ95564.1"/>
    </source>
</evidence>